<dbReference type="Pfam" id="PF25200">
    <property type="entry name" value="DUF7833"/>
    <property type="match status" value="1"/>
</dbReference>
<comment type="caution">
    <text evidence="2">The sequence shown here is derived from an EMBL/GenBank/DDBJ whole genome shotgun (WGS) entry which is preliminary data.</text>
</comment>
<dbReference type="AlphaFoldDB" id="A0A948X2C7"/>
<reference evidence="2" key="1">
    <citation type="journal article" date="2021" name="PeerJ">
        <title>Extensive microbial diversity within the chicken gut microbiome revealed by metagenomics and culture.</title>
        <authorList>
            <person name="Gilroy R."/>
            <person name="Ravi A."/>
            <person name="Getino M."/>
            <person name="Pursley I."/>
            <person name="Horton D.L."/>
            <person name="Alikhan N.F."/>
            <person name="Baker D."/>
            <person name="Gharbi K."/>
            <person name="Hall N."/>
            <person name="Watson M."/>
            <person name="Adriaenssens E.M."/>
            <person name="Foster-Nyarko E."/>
            <person name="Jarju S."/>
            <person name="Secka A."/>
            <person name="Antonio M."/>
            <person name="Oren A."/>
            <person name="Chaudhuri R.R."/>
            <person name="La Ragione R."/>
            <person name="Hildebrand F."/>
            <person name="Pallen M.J."/>
        </authorList>
    </citation>
    <scope>NUCLEOTIDE SEQUENCE</scope>
    <source>
        <strain evidence="2">8470</strain>
    </source>
</reference>
<evidence type="ECO:0000259" key="1">
    <source>
        <dbReference type="Pfam" id="PF25200"/>
    </source>
</evidence>
<sequence length="362" mass="42360">MEKGYIKLSRKFFDNEIWQAARAFSECEAWLDLIQSARFEASTTTSCFGSCKVTWGRGQYPASVRFLSKKWGRGERWVRVFLTKLKKEGMITVENSQGVSIITLVNYDKYNDSPKVQNDTVKDTANDTPNYVTFNQLQEVVTQVVTQVMTQQSKLGHSYDTNKKKEEINYKEISLSRDKEIPQLEKDIKMPLDECHAYILKNYSQWVETVTMNIRSSGFPDFTMDSFKDYLRRFFEKLKNEGEDGKSPSDAQSHFYRWMVIQLGNAPKNAYLSENNRLLEWLPDGMYKRFVGMVHDFAPYCFANMKMPSEEEVDGFKHMFESTKTIREALMQVENNTELRRKREYLGQTIRDQLAITKKINT</sequence>
<proteinExistence type="predicted"/>
<organism evidence="2 3">
    <name type="scientific">Candidatus Phocaeicola excrementipullorum</name>
    <dbReference type="NCBI Taxonomy" id="2838731"/>
    <lineage>
        <taxon>Bacteria</taxon>
        <taxon>Pseudomonadati</taxon>
        <taxon>Bacteroidota</taxon>
        <taxon>Bacteroidia</taxon>
        <taxon>Bacteroidales</taxon>
        <taxon>Bacteroidaceae</taxon>
        <taxon>Phocaeicola</taxon>
    </lineage>
</organism>
<dbReference type="Proteomes" id="UP000784286">
    <property type="component" value="Unassembled WGS sequence"/>
</dbReference>
<reference evidence="2" key="2">
    <citation type="submission" date="2021-04" db="EMBL/GenBank/DDBJ databases">
        <authorList>
            <person name="Gilroy R."/>
        </authorList>
    </citation>
    <scope>NUCLEOTIDE SEQUENCE</scope>
    <source>
        <strain evidence="2">8470</strain>
    </source>
</reference>
<gene>
    <name evidence="2" type="ORF">H9928_06710</name>
</gene>
<accession>A0A948X2C7</accession>
<dbReference type="EMBL" id="JAHLFJ010000066">
    <property type="protein sequence ID" value="MBU3856230.1"/>
    <property type="molecule type" value="Genomic_DNA"/>
</dbReference>
<protein>
    <recommendedName>
        <fullName evidence="1">DUF7833 domain-containing protein</fullName>
    </recommendedName>
</protein>
<name>A0A948X2C7_9BACT</name>
<feature type="domain" description="DUF7833" evidence="1">
    <location>
        <begin position="202"/>
        <end position="259"/>
    </location>
</feature>
<evidence type="ECO:0000313" key="3">
    <source>
        <dbReference type="Proteomes" id="UP000784286"/>
    </source>
</evidence>
<dbReference type="InterPro" id="IPR057155">
    <property type="entry name" value="DUF7833"/>
</dbReference>
<evidence type="ECO:0000313" key="2">
    <source>
        <dbReference type="EMBL" id="MBU3856230.1"/>
    </source>
</evidence>